<dbReference type="SUPFAM" id="SSF53613">
    <property type="entry name" value="Ribokinase-like"/>
    <property type="match status" value="1"/>
</dbReference>
<dbReference type="Proteomes" id="UP000437709">
    <property type="component" value="Unassembled WGS sequence"/>
</dbReference>
<gene>
    <name evidence="5" type="ORF">GB881_04265</name>
</gene>
<dbReference type="InterPro" id="IPR029056">
    <property type="entry name" value="Ribokinase-like"/>
</dbReference>
<evidence type="ECO:0000256" key="2">
    <source>
        <dbReference type="ARBA" id="ARBA00022777"/>
    </source>
</evidence>
<evidence type="ECO:0000313" key="6">
    <source>
        <dbReference type="Proteomes" id="UP000437709"/>
    </source>
</evidence>
<dbReference type="AlphaFoldDB" id="A0A6N7EE29"/>
<organism evidence="5 6">
    <name type="scientific">Georgenia subflava</name>
    <dbReference type="NCBI Taxonomy" id="1622177"/>
    <lineage>
        <taxon>Bacteria</taxon>
        <taxon>Bacillati</taxon>
        <taxon>Actinomycetota</taxon>
        <taxon>Actinomycetes</taxon>
        <taxon>Micrococcales</taxon>
        <taxon>Bogoriellaceae</taxon>
        <taxon>Georgenia</taxon>
    </lineage>
</organism>
<dbReference type="PROSITE" id="PS00584">
    <property type="entry name" value="PFKB_KINASES_2"/>
    <property type="match status" value="1"/>
</dbReference>
<evidence type="ECO:0000313" key="5">
    <source>
        <dbReference type="EMBL" id="MPV36270.1"/>
    </source>
</evidence>
<sequence>MRTVEIQGGISRDHLVTVGRPPAYDQPGGPGVYAALGAARGAAVADARAGTSTAVRLRTTLPVGEPDIRELLTGAGVDLATCTDGSVPRLWILDAPEGRRVLSTTPPSHELDERDDESIDRRPGTTSTDTDVLLRSAPGAGLDGTARPAVVVVDPDQRAIAAHGWDYLTDLAATTDVFVPSRVQLTQLHPDARQAAHELRRVTGRSVVARLDAEGALVLPASGGTWHVLPAPVDLVDTTGAGDSHAGALAAALTTPDDPRSLVNATVVATAVVARTLSGHGPETLATGPAVTDAELAAVHVLEED</sequence>
<evidence type="ECO:0000259" key="4">
    <source>
        <dbReference type="Pfam" id="PF00294"/>
    </source>
</evidence>
<feature type="region of interest" description="Disordered" evidence="3">
    <location>
        <begin position="101"/>
        <end position="139"/>
    </location>
</feature>
<dbReference type="Gene3D" id="3.40.1190.20">
    <property type="match status" value="1"/>
</dbReference>
<evidence type="ECO:0000256" key="1">
    <source>
        <dbReference type="ARBA" id="ARBA00022679"/>
    </source>
</evidence>
<evidence type="ECO:0000256" key="3">
    <source>
        <dbReference type="SAM" id="MobiDB-lite"/>
    </source>
</evidence>
<dbReference type="InterPro" id="IPR002173">
    <property type="entry name" value="Carboh/pur_kinase_PfkB_CS"/>
</dbReference>
<reference evidence="5 6" key="1">
    <citation type="submission" date="2019-10" db="EMBL/GenBank/DDBJ databases">
        <title>Georgenia wutianyii sp. nov. and Georgenia yuyongxinii sp. nov. isolated from plateau pika (Ochotona curzoniae) in the Qinghai-Tibet plateau of China.</title>
        <authorList>
            <person name="Tian Z."/>
        </authorList>
    </citation>
    <scope>NUCLEOTIDE SEQUENCE [LARGE SCALE GENOMIC DNA]</scope>
    <source>
        <strain evidence="5 6">JCM 19765</strain>
    </source>
</reference>
<proteinExistence type="predicted"/>
<dbReference type="GO" id="GO:0016301">
    <property type="term" value="F:kinase activity"/>
    <property type="evidence" value="ECO:0007669"/>
    <property type="project" value="UniProtKB-KW"/>
</dbReference>
<dbReference type="RefSeq" id="WP_152196058.1">
    <property type="nucleotide sequence ID" value="NZ_VUKD01000004.1"/>
</dbReference>
<name>A0A6N7EE29_9MICO</name>
<dbReference type="EMBL" id="WHPC01000009">
    <property type="protein sequence ID" value="MPV36270.1"/>
    <property type="molecule type" value="Genomic_DNA"/>
</dbReference>
<comment type="caution">
    <text evidence="5">The sequence shown here is derived from an EMBL/GenBank/DDBJ whole genome shotgun (WGS) entry which is preliminary data.</text>
</comment>
<accession>A0A6N7EE29</accession>
<dbReference type="InterPro" id="IPR011611">
    <property type="entry name" value="PfkB_dom"/>
</dbReference>
<keyword evidence="2" id="KW-0418">Kinase</keyword>
<keyword evidence="1" id="KW-0808">Transferase</keyword>
<dbReference type="Pfam" id="PF00294">
    <property type="entry name" value="PfkB"/>
    <property type="match status" value="1"/>
</dbReference>
<dbReference type="OrthoDB" id="5148626at2"/>
<keyword evidence="6" id="KW-1185">Reference proteome</keyword>
<feature type="domain" description="Carbohydrate kinase PfkB" evidence="4">
    <location>
        <begin position="189"/>
        <end position="277"/>
    </location>
</feature>
<protein>
    <recommendedName>
        <fullName evidence="4">Carbohydrate kinase PfkB domain-containing protein</fullName>
    </recommendedName>
</protein>